<proteinExistence type="predicted"/>
<dbReference type="InterPro" id="IPR036388">
    <property type="entry name" value="WH-like_DNA-bd_sf"/>
</dbReference>
<reference evidence="7 8" key="1">
    <citation type="submission" date="2023-12" db="EMBL/GenBank/DDBJ databases">
        <title>Friends and Foes: Symbiotic and Algicidal bacterial influence on Karenia brevis blooms.</title>
        <authorList>
            <person name="Fei C."/>
            <person name="Mohamed A.R."/>
            <person name="Booker A."/>
            <person name="Arshad M."/>
            <person name="Klass S."/>
            <person name="Ahn S."/>
            <person name="Gilbert P.M."/>
            <person name="Heil C.A."/>
            <person name="Martinez J.M."/>
            <person name="Amin S.A."/>
        </authorList>
    </citation>
    <scope>NUCLEOTIDE SEQUENCE [LARGE SCALE GENOMIC DNA]</scope>
    <source>
        <strain evidence="7 8">CE15</strain>
    </source>
</reference>
<keyword evidence="8" id="KW-1185">Reference proteome</keyword>
<feature type="domain" description="SIS" evidence="6">
    <location>
        <begin position="117"/>
        <end position="256"/>
    </location>
</feature>
<dbReference type="Pfam" id="PF01418">
    <property type="entry name" value="HTH_6"/>
    <property type="match status" value="1"/>
</dbReference>
<dbReference type="PANTHER" id="PTHR30514:SF1">
    <property type="entry name" value="HTH-TYPE TRANSCRIPTIONAL REGULATOR HEXR-RELATED"/>
    <property type="match status" value="1"/>
</dbReference>
<organism evidence="7 8">
    <name type="scientific">Pseudoalteromonas spongiae</name>
    <dbReference type="NCBI Taxonomy" id="298657"/>
    <lineage>
        <taxon>Bacteria</taxon>
        <taxon>Pseudomonadati</taxon>
        <taxon>Pseudomonadota</taxon>
        <taxon>Gammaproteobacteria</taxon>
        <taxon>Alteromonadales</taxon>
        <taxon>Pseudoalteromonadaceae</taxon>
        <taxon>Pseudoalteromonas</taxon>
    </lineage>
</organism>
<dbReference type="InterPro" id="IPR009057">
    <property type="entry name" value="Homeodomain-like_sf"/>
</dbReference>
<dbReference type="SUPFAM" id="SSF53697">
    <property type="entry name" value="SIS domain"/>
    <property type="match status" value="1"/>
</dbReference>
<dbReference type="InterPro" id="IPR000281">
    <property type="entry name" value="HTH_RpiR"/>
</dbReference>
<dbReference type="EMBL" id="JBAWKS010000002">
    <property type="protein sequence ID" value="MEI4550915.1"/>
    <property type="molecule type" value="Genomic_DNA"/>
</dbReference>
<evidence type="ECO:0000256" key="2">
    <source>
        <dbReference type="ARBA" id="ARBA00023125"/>
    </source>
</evidence>
<dbReference type="InterPro" id="IPR035472">
    <property type="entry name" value="RpiR-like_SIS"/>
</dbReference>
<dbReference type="CDD" id="cd05013">
    <property type="entry name" value="SIS_RpiR"/>
    <property type="match status" value="1"/>
</dbReference>
<dbReference type="Proteomes" id="UP001382455">
    <property type="component" value="Unassembled WGS sequence"/>
</dbReference>
<dbReference type="PROSITE" id="PS51071">
    <property type="entry name" value="HTH_RPIR"/>
    <property type="match status" value="1"/>
</dbReference>
<accession>A0ABU8EW02</accession>
<comment type="caution">
    <text evidence="7">The sequence shown here is derived from an EMBL/GenBank/DDBJ whole genome shotgun (WGS) entry which is preliminary data.</text>
</comment>
<dbReference type="InterPro" id="IPR047640">
    <property type="entry name" value="RpiR-like"/>
</dbReference>
<dbReference type="Gene3D" id="3.40.50.10490">
    <property type="entry name" value="Glucose-6-phosphate isomerase like protein, domain 1"/>
    <property type="match status" value="1"/>
</dbReference>
<keyword evidence="2" id="KW-0238">DNA-binding</keyword>
<feature type="domain" description="HTH rpiR-type" evidence="5">
    <location>
        <begin position="1"/>
        <end position="77"/>
    </location>
</feature>
<evidence type="ECO:0000259" key="5">
    <source>
        <dbReference type="PROSITE" id="PS51071"/>
    </source>
</evidence>
<dbReference type="PANTHER" id="PTHR30514">
    <property type="entry name" value="GLUCOKINASE"/>
    <property type="match status" value="1"/>
</dbReference>
<gene>
    <name evidence="7" type="ORF">WAE96_14690</name>
</gene>
<protein>
    <submittedName>
        <fullName evidence="7">MurR/RpiR family transcriptional regulator</fullName>
    </submittedName>
</protein>
<dbReference type="RefSeq" id="WP_336435982.1">
    <property type="nucleotide sequence ID" value="NZ_JBAWKS010000002.1"/>
</dbReference>
<dbReference type="Pfam" id="PF01380">
    <property type="entry name" value="SIS"/>
    <property type="match status" value="1"/>
</dbReference>
<evidence type="ECO:0000313" key="8">
    <source>
        <dbReference type="Proteomes" id="UP001382455"/>
    </source>
</evidence>
<evidence type="ECO:0000256" key="1">
    <source>
        <dbReference type="ARBA" id="ARBA00023015"/>
    </source>
</evidence>
<dbReference type="InterPro" id="IPR046348">
    <property type="entry name" value="SIS_dom_sf"/>
</dbReference>
<dbReference type="PROSITE" id="PS51464">
    <property type="entry name" value="SIS"/>
    <property type="match status" value="1"/>
</dbReference>
<evidence type="ECO:0000259" key="6">
    <source>
        <dbReference type="PROSITE" id="PS51464"/>
    </source>
</evidence>
<keyword evidence="3" id="KW-0804">Transcription</keyword>
<sequence length="290" mass="31600">MDIINKIKEGLGHFSPAEDKVAHLILSDLEFAATASINELADKASVSHASITRLAKSLGCENVRDLKFQITQSAAIGERFTSSEPIEKKDIFHVYSSIQEILALNVGLISEEAVMTAAEAICSTRHCLIFGVGGGSSMLAMECQNRLFRLDVLCNAHSDPMMMRMTASTINKNDVVLCLSLSGVSPDVIAAARIAKEYGANIIAICPLGELADIADVHLPIKTQESDYIFKPSAARYAMMAAIDILSSEVATKNQRRSKEKLRRLKIQLDQHRNQNSDAPPADTRFPLGD</sequence>
<name>A0ABU8EW02_9GAMM</name>
<keyword evidence="1" id="KW-0805">Transcription regulation</keyword>
<feature type="region of interest" description="Disordered" evidence="4">
    <location>
        <begin position="268"/>
        <end position="290"/>
    </location>
</feature>
<evidence type="ECO:0000313" key="7">
    <source>
        <dbReference type="EMBL" id="MEI4550915.1"/>
    </source>
</evidence>
<dbReference type="Gene3D" id="1.10.10.10">
    <property type="entry name" value="Winged helix-like DNA-binding domain superfamily/Winged helix DNA-binding domain"/>
    <property type="match status" value="1"/>
</dbReference>
<dbReference type="InterPro" id="IPR001347">
    <property type="entry name" value="SIS_dom"/>
</dbReference>
<dbReference type="SUPFAM" id="SSF46689">
    <property type="entry name" value="Homeodomain-like"/>
    <property type="match status" value="1"/>
</dbReference>
<evidence type="ECO:0000256" key="4">
    <source>
        <dbReference type="SAM" id="MobiDB-lite"/>
    </source>
</evidence>
<evidence type="ECO:0000256" key="3">
    <source>
        <dbReference type="ARBA" id="ARBA00023163"/>
    </source>
</evidence>